<dbReference type="EMBL" id="CP047186">
    <property type="protein sequence ID" value="QHC54774.1"/>
    <property type="molecule type" value="Genomic_DNA"/>
</dbReference>
<dbReference type="Pfam" id="PF00528">
    <property type="entry name" value="BPD_transp_1"/>
    <property type="match status" value="1"/>
</dbReference>
<feature type="transmembrane region" description="Helical" evidence="7">
    <location>
        <begin position="29"/>
        <end position="50"/>
    </location>
</feature>
<reference evidence="9 11" key="1">
    <citation type="submission" date="2015-08" db="EMBL/GenBank/DDBJ databases">
        <title>Draft Genome Sequence of Rathayibacter sp. Strain VKM Ac-2596 Isolated from Leaf Gall Induced by Plant-Parasitic Nematodes.</title>
        <authorList>
            <person name="Vasilenko O.V."/>
            <person name="Starodumova I.P."/>
            <person name="Tarlachkov S.V."/>
            <person name="Dorofeeva L.V."/>
            <person name="Evtushenko L.I."/>
        </authorList>
    </citation>
    <scope>NUCLEOTIDE SEQUENCE [LARGE SCALE GENOMIC DNA]</scope>
    <source>
        <strain evidence="9 11">VKM Ac-2596</strain>
    </source>
</reference>
<dbReference type="PANTHER" id="PTHR43744">
    <property type="entry name" value="ABC TRANSPORTER PERMEASE PROTEIN MG189-RELATED-RELATED"/>
    <property type="match status" value="1"/>
</dbReference>
<evidence type="ECO:0000313" key="9">
    <source>
        <dbReference type="EMBL" id="KZX22548.1"/>
    </source>
</evidence>
<accession>A0A162GTW4</accession>
<evidence type="ECO:0000256" key="3">
    <source>
        <dbReference type="ARBA" id="ARBA00022475"/>
    </source>
</evidence>
<dbReference type="Gene3D" id="1.10.3720.10">
    <property type="entry name" value="MetI-like"/>
    <property type="match status" value="1"/>
</dbReference>
<keyword evidence="6 7" id="KW-0472">Membrane</keyword>
<reference evidence="10" key="3">
    <citation type="submission" date="2019-12" db="EMBL/GenBank/DDBJ databases">
        <title>Complete and Draft Genome Sequences of New Strains and Members of Some Known Species of the Genus Rathayibacter isolated from Plants.</title>
        <authorList>
            <person name="Tarlachkov S.V."/>
            <person name="Starodumova I.P."/>
            <person name="Dorofeeva L.V."/>
            <person name="Prisyazhnaya N.V."/>
            <person name="Leyn S.A."/>
            <person name="Zlamal J.E."/>
            <person name="Elane M.L."/>
            <person name="Osterman A.L."/>
            <person name="Nadler S.A."/>
            <person name="Subbotin S.A."/>
            <person name="Evtushenko L.I."/>
        </authorList>
    </citation>
    <scope>NUCLEOTIDE SEQUENCE</scope>
    <source>
        <strain evidence="10">VKM Ac-2761</strain>
    </source>
</reference>
<evidence type="ECO:0000313" key="10">
    <source>
        <dbReference type="EMBL" id="QHC54774.1"/>
    </source>
</evidence>
<keyword evidence="2 7" id="KW-0813">Transport</keyword>
<feature type="domain" description="ABC transmembrane type-1" evidence="8">
    <location>
        <begin position="78"/>
        <end position="271"/>
    </location>
</feature>
<feature type="transmembrane region" description="Helical" evidence="7">
    <location>
        <begin position="190"/>
        <end position="212"/>
    </location>
</feature>
<feature type="transmembrane region" description="Helical" evidence="7">
    <location>
        <begin position="147"/>
        <end position="169"/>
    </location>
</feature>
<dbReference type="PROSITE" id="PS50928">
    <property type="entry name" value="ABC_TM1"/>
    <property type="match status" value="1"/>
</dbReference>
<keyword evidence="3" id="KW-1003">Cell membrane</keyword>
<dbReference type="Proteomes" id="UP000076717">
    <property type="component" value="Unassembled WGS sequence"/>
</dbReference>
<feature type="transmembrane region" description="Helical" evidence="7">
    <location>
        <begin position="82"/>
        <end position="104"/>
    </location>
</feature>
<keyword evidence="5 7" id="KW-1133">Transmembrane helix</keyword>
<evidence type="ECO:0000256" key="7">
    <source>
        <dbReference type="RuleBase" id="RU363032"/>
    </source>
</evidence>
<dbReference type="PANTHER" id="PTHR43744:SF8">
    <property type="entry name" value="SN-GLYCEROL-3-PHOSPHATE TRANSPORT SYSTEM PERMEASE PROTEIN UGPE"/>
    <property type="match status" value="1"/>
</dbReference>
<dbReference type="AlphaFoldDB" id="A0A162GTW4"/>
<keyword evidence="11" id="KW-1185">Reference proteome</keyword>
<dbReference type="InterPro" id="IPR035906">
    <property type="entry name" value="MetI-like_sf"/>
</dbReference>
<dbReference type="CDD" id="cd06261">
    <property type="entry name" value="TM_PBP2"/>
    <property type="match status" value="1"/>
</dbReference>
<evidence type="ECO:0000256" key="2">
    <source>
        <dbReference type="ARBA" id="ARBA00022448"/>
    </source>
</evidence>
<evidence type="ECO:0000256" key="6">
    <source>
        <dbReference type="ARBA" id="ARBA00023136"/>
    </source>
</evidence>
<sequence length="285" mass="30190">MNAIATSAHAPTATAAPSKVVVPRSRARILPVAAWWVVSLCLAVLTLYPIGVMLSQVSIANVVKLADASRGLSLLQSLGNSAFVSILATLVTLVASTFAGYAFAKLPFRGSKVAFFVILITFMVPFQAVITPLYIVLRDIGLQNNLVGVALVIATFNLPLGTFLMRNSFAAIPASLEEAAQIDGASPFAALWRVMLPIAVPALVSTTLLSFFAAWNDLFAALILITDQNLYTLPVSIGILSTDSQFGVNFGLMQTGVTVTVIPCVIIYVLLQRYYVAGLLGGALK</sequence>
<dbReference type="GO" id="GO:0055085">
    <property type="term" value="P:transmembrane transport"/>
    <property type="evidence" value="ECO:0007669"/>
    <property type="project" value="InterPro"/>
</dbReference>
<evidence type="ECO:0000256" key="1">
    <source>
        <dbReference type="ARBA" id="ARBA00004651"/>
    </source>
</evidence>
<comment type="subcellular location">
    <subcellularLocation>
        <location evidence="1 7">Cell membrane</location>
        <topology evidence="1 7">Multi-pass membrane protein</topology>
    </subcellularLocation>
</comment>
<evidence type="ECO:0000259" key="8">
    <source>
        <dbReference type="PROSITE" id="PS50928"/>
    </source>
</evidence>
<gene>
    <name evidence="9" type="primary">sugB_1</name>
    <name evidence="9" type="ORF">ACH61_00315</name>
    <name evidence="10" type="ORF">GSU10_03330</name>
</gene>
<dbReference type="GO" id="GO:0005886">
    <property type="term" value="C:plasma membrane"/>
    <property type="evidence" value="ECO:0007669"/>
    <property type="project" value="UniProtKB-SubCell"/>
</dbReference>
<evidence type="ECO:0000313" key="11">
    <source>
        <dbReference type="Proteomes" id="UP000076717"/>
    </source>
</evidence>
<keyword evidence="4 7" id="KW-0812">Transmembrane</keyword>
<dbReference type="RefSeq" id="WP_082844923.1">
    <property type="nucleotide sequence ID" value="NZ_LIIN01000005.1"/>
</dbReference>
<dbReference type="Proteomes" id="UP000465031">
    <property type="component" value="Chromosome"/>
</dbReference>
<feature type="transmembrane region" description="Helical" evidence="7">
    <location>
        <begin position="252"/>
        <end position="271"/>
    </location>
</feature>
<protein>
    <submittedName>
        <fullName evidence="10">ABC transporter permease subunit</fullName>
    </submittedName>
    <submittedName>
        <fullName evidence="9">Trehalose transport system permease protein SugB</fullName>
    </submittedName>
</protein>
<dbReference type="KEGG" id="rte:GSU10_03330"/>
<dbReference type="OrthoDB" id="4821463at2"/>
<dbReference type="EMBL" id="LIIN01000005">
    <property type="protein sequence ID" value="KZX22548.1"/>
    <property type="molecule type" value="Genomic_DNA"/>
</dbReference>
<evidence type="ECO:0000313" key="12">
    <source>
        <dbReference type="Proteomes" id="UP000465031"/>
    </source>
</evidence>
<name>A0A162GTW4_9MICO</name>
<reference evidence="12" key="2">
    <citation type="submission" date="2019-12" db="EMBL/GenBank/DDBJ databases">
        <title>Complete and draft genome sequences of new strains and members of some known species of the genus Rathayibacter isolated from plants.</title>
        <authorList>
            <person name="Tarlachkov S.V."/>
            <person name="Starodumova I.P."/>
            <person name="Dorofeeva L.V."/>
            <person name="Prisyazhnaya N.V."/>
            <person name="Leyn S."/>
            <person name="Zlamal J."/>
            <person name="Elan M."/>
            <person name="Osterman A.L."/>
            <person name="Nadler S."/>
            <person name="Subbotin S.A."/>
            <person name="Evtushenko L.I."/>
        </authorList>
    </citation>
    <scope>NUCLEOTIDE SEQUENCE [LARGE SCALE GENOMIC DNA]</scope>
    <source>
        <strain evidence="12">VKM Ac-2761</strain>
    </source>
</reference>
<comment type="similarity">
    <text evidence="7">Belongs to the binding-protein-dependent transport system permease family.</text>
</comment>
<feature type="transmembrane region" description="Helical" evidence="7">
    <location>
        <begin position="113"/>
        <end position="135"/>
    </location>
</feature>
<evidence type="ECO:0000256" key="4">
    <source>
        <dbReference type="ARBA" id="ARBA00022692"/>
    </source>
</evidence>
<organism evidence="9 11">
    <name type="scientific">Rathayibacter tanaceti</name>
    <dbReference type="NCBI Taxonomy" id="1671680"/>
    <lineage>
        <taxon>Bacteria</taxon>
        <taxon>Bacillati</taxon>
        <taxon>Actinomycetota</taxon>
        <taxon>Actinomycetes</taxon>
        <taxon>Micrococcales</taxon>
        <taxon>Microbacteriaceae</taxon>
        <taxon>Rathayibacter</taxon>
    </lineage>
</organism>
<proteinExistence type="inferred from homology"/>
<dbReference type="SUPFAM" id="SSF161098">
    <property type="entry name" value="MetI-like"/>
    <property type="match status" value="1"/>
</dbReference>
<dbReference type="InterPro" id="IPR000515">
    <property type="entry name" value="MetI-like"/>
</dbReference>
<evidence type="ECO:0000256" key="5">
    <source>
        <dbReference type="ARBA" id="ARBA00022989"/>
    </source>
</evidence>
<feature type="transmembrane region" description="Helical" evidence="7">
    <location>
        <begin position="218"/>
        <end position="240"/>
    </location>
</feature>